<protein>
    <recommendedName>
        <fullName evidence="3">Reverse transcriptase domain-containing protein</fullName>
    </recommendedName>
</protein>
<dbReference type="Proteomes" id="UP000507245">
    <property type="component" value="Unassembled WGS sequence"/>
</dbReference>
<evidence type="ECO:0000313" key="2">
    <source>
        <dbReference type="Proteomes" id="UP000507245"/>
    </source>
</evidence>
<sequence>MIFRAAGRVRCLVGQTSIATFLGDSESMTKTLAQEKQGFIAQLVALDNPIPPTTSSTDLGLLLAKFTELFSAPTGLPPFRPTDHQIPLNPGTPPVNVRPYKYPHFQKSEIETIVREILAVGLVQPSCSAYSSPVLLVKKKDGFWSLCVDYRCHALIQK</sequence>
<dbReference type="PANTHER" id="PTHR15503:SF22">
    <property type="entry name" value="TRANSPOSON TY3-I GAG POLYPROTEIN"/>
    <property type="match status" value="1"/>
</dbReference>
<evidence type="ECO:0000313" key="1">
    <source>
        <dbReference type="EMBL" id="CAB4320030.1"/>
    </source>
</evidence>
<dbReference type="OrthoDB" id="1194039at2759"/>
<reference evidence="2" key="1">
    <citation type="journal article" date="2020" name="Genome Biol.">
        <title>Gamete binning: chromosome-level and haplotype-resolved genome assembly enabled by high-throughput single-cell sequencing of gamete genomes.</title>
        <authorList>
            <person name="Campoy J.A."/>
            <person name="Sun H."/>
            <person name="Goel M."/>
            <person name="Jiao W.-B."/>
            <person name="Folz-Donahue K."/>
            <person name="Wang N."/>
            <person name="Rubio M."/>
            <person name="Liu C."/>
            <person name="Kukat C."/>
            <person name="Ruiz D."/>
            <person name="Huettel B."/>
            <person name="Schneeberger K."/>
        </authorList>
    </citation>
    <scope>NUCLEOTIDE SEQUENCE [LARGE SCALE GENOMIC DNA]</scope>
    <source>
        <strain evidence="2">cv. Rojo Pasion</strain>
    </source>
</reference>
<evidence type="ECO:0008006" key="3">
    <source>
        <dbReference type="Google" id="ProtNLM"/>
    </source>
</evidence>
<accession>A0A6J5Y1J8</accession>
<gene>
    <name evidence="1" type="ORF">ORAREDHAP_LOCUS48343</name>
</gene>
<dbReference type="Gene3D" id="3.10.10.10">
    <property type="entry name" value="HIV Type 1 Reverse Transcriptase, subunit A, domain 1"/>
    <property type="match status" value="1"/>
</dbReference>
<name>A0A6J5Y1J8_PRUAR</name>
<dbReference type="EMBL" id="CAEKKB010000008">
    <property type="protein sequence ID" value="CAB4320030.1"/>
    <property type="molecule type" value="Genomic_DNA"/>
</dbReference>
<organism evidence="1 2">
    <name type="scientific">Prunus armeniaca</name>
    <name type="common">Apricot</name>
    <name type="synonym">Armeniaca vulgaris</name>
    <dbReference type="NCBI Taxonomy" id="36596"/>
    <lineage>
        <taxon>Eukaryota</taxon>
        <taxon>Viridiplantae</taxon>
        <taxon>Streptophyta</taxon>
        <taxon>Embryophyta</taxon>
        <taxon>Tracheophyta</taxon>
        <taxon>Spermatophyta</taxon>
        <taxon>Magnoliopsida</taxon>
        <taxon>eudicotyledons</taxon>
        <taxon>Gunneridae</taxon>
        <taxon>Pentapetalae</taxon>
        <taxon>rosids</taxon>
        <taxon>fabids</taxon>
        <taxon>Rosales</taxon>
        <taxon>Rosaceae</taxon>
        <taxon>Amygdaloideae</taxon>
        <taxon>Amygdaleae</taxon>
        <taxon>Prunus</taxon>
    </lineage>
</organism>
<keyword evidence="2" id="KW-1185">Reference proteome</keyword>
<dbReference type="SUPFAM" id="SSF56672">
    <property type="entry name" value="DNA/RNA polymerases"/>
    <property type="match status" value="1"/>
</dbReference>
<proteinExistence type="predicted"/>
<dbReference type="AlphaFoldDB" id="A0A6J5Y1J8"/>
<dbReference type="InterPro" id="IPR043502">
    <property type="entry name" value="DNA/RNA_pol_sf"/>
</dbReference>
<dbReference type="InterPro" id="IPR032567">
    <property type="entry name" value="RTL1-rel"/>
</dbReference>
<dbReference type="PANTHER" id="PTHR15503">
    <property type="entry name" value="LDOC1 RELATED"/>
    <property type="match status" value="1"/>
</dbReference>